<dbReference type="Proteomes" id="UP000092993">
    <property type="component" value="Unassembled WGS sequence"/>
</dbReference>
<gene>
    <name evidence="1" type="ORF">A0H81_02514</name>
</gene>
<dbReference type="AlphaFoldDB" id="A0A1C7ML90"/>
<sequence length="1030" mass="117150">MSSTGFSYQDHRVLRRPPFLVFVHDPALSEALHESCFDFQNVGTYALKSNILPSRNFLEHESWLLSTRATLQAIESCGNSAVAAARELLSTQIEDELRRLSDVKHLEWERQRTTRGPPVHGQPLRVDTDRYFDIQSQLWTPRNMIIQASYVLVLLLHLVYGLPRRATQVLLAGLRCIIQISLKFARGDLTPSDQHLISRICRDPETVVAAFDLEPSVKCYLCCPKCYAVYDRDTSPPDICTYQVTATSAPCNAKLWRKCNTLPTLSRHYLDKAPEEKNGPMKDIFDGEVFRSFLGPDGKPFLSASAREVRLIFSLNVDGFNPFQMKEGKQNVTSTAMYMVCLNLPPHLRYLPENVYLAGVIPGPGKPHLDQLNHFLALIVDELVTFWEPGVEYTRSCKFVSGCRVLAALVPLVSDIPAARQAEKRRHREPRTSYMASTDLEFHRSSAEEWRTAGSATEREAAFLRNGGIRYSELLRLPYWDPIRFVVIDSMHNLYLGIIKNHIREIWGISVDADDALQNMLAQRMWQACTVASMRRPQFAACRDNQDADETSRKMARSGGASDPIGVPDPACFFHGTGPCPTATIRIFCRKFHDQLPKNPSEEELEKAEKTLKNAKSAKTLQNKGKGILVALCDRRGLLTEGIKADLACRLFEWRESHHQSANVKGKETLEEFLKDRSRMELPSWITPAPVGFGTTQHGKLSADQWKTVGTINLPITLIRTWGSETGRRLEMLRNFMEAVEAIEIIGLREIDASHIEIAGQCMQRYLKSVVLLHKEAKVLPNHHFTLHLPEFLRLFGPVHAWRTFAFERFNHLLQSTNTNMNFGELEMTYMRHSCRAANLRPLLQHPTVREALGEAITVHNHLFNEDKQGTRLDDIVRGITETTIRSDSGTRHKELSLDETIFSALLRLINSNTGPVAYVDERLKVKASSADPRRFQDYGKFLAVERLVELTGEDKCLDNFRTFKYAGGRLCYARYHELIHVIRPTDVTCHFRKTSMDDLKLSEKCVHVRPLDRLMQIMNPSLVEDSTVT</sequence>
<accession>A0A1C7ML90</accession>
<dbReference type="OrthoDB" id="3269001at2759"/>
<organism evidence="1 2">
    <name type="scientific">Grifola frondosa</name>
    <name type="common">Maitake</name>
    <name type="synonym">Polyporus frondosus</name>
    <dbReference type="NCBI Taxonomy" id="5627"/>
    <lineage>
        <taxon>Eukaryota</taxon>
        <taxon>Fungi</taxon>
        <taxon>Dikarya</taxon>
        <taxon>Basidiomycota</taxon>
        <taxon>Agaricomycotina</taxon>
        <taxon>Agaricomycetes</taxon>
        <taxon>Polyporales</taxon>
        <taxon>Grifolaceae</taxon>
        <taxon>Grifola</taxon>
    </lineage>
</organism>
<dbReference type="EMBL" id="LUGG01000002">
    <property type="protein sequence ID" value="OBZ77196.1"/>
    <property type="molecule type" value="Genomic_DNA"/>
</dbReference>
<dbReference type="InterPro" id="IPR004242">
    <property type="entry name" value="Transposase_21"/>
</dbReference>
<comment type="caution">
    <text evidence="1">The sequence shown here is derived from an EMBL/GenBank/DDBJ whole genome shotgun (WGS) entry which is preliminary data.</text>
</comment>
<name>A0A1C7ML90_GRIFR</name>
<dbReference type="OMA" id="ATIRIFC"/>
<evidence type="ECO:0000313" key="1">
    <source>
        <dbReference type="EMBL" id="OBZ77196.1"/>
    </source>
</evidence>
<reference evidence="1 2" key="1">
    <citation type="submission" date="2016-03" db="EMBL/GenBank/DDBJ databases">
        <title>Whole genome sequencing of Grifola frondosa 9006-11.</title>
        <authorList>
            <person name="Min B."/>
            <person name="Park H."/>
            <person name="Kim J.-G."/>
            <person name="Cho H."/>
            <person name="Oh Y.-L."/>
            <person name="Kong W.-S."/>
            <person name="Choi I.-G."/>
        </authorList>
    </citation>
    <scope>NUCLEOTIDE SEQUENCE [LARGE SCALE GENOMIC DNA]</scope>
    <source>
        <strain evidence="1 2">9006-11</strain>
    </source>
</reference>
<keyword evidence="2" id="KW-1185">Reference proteome</keyword>
<dbReference type="PANTHER" id="PTHR46579:SF1">
    <property type="entry name" value="F5_8 TYPE C DOMAIN-CONTAINING PROTEIN"/>
    <property type="match status" value="1"/>
</dbReference>
<protein>
    <recommendedName>
        <fullName evidence="3">SAP domain-containing protein</fullName>
    </recommendedName>
</protein>
<dbReference type="Pfam" id="PF02992">
    <property type="entry name" value="Transposase_21"/>
    <property type="match status" value="1"/>
</dbReference>
<evidence type="ECO:0008006" key="3">
    <source>
        <dbReference type="Google" id="ProtNLM"/>
    </source>
</evidence>
<dbReference type="STRING" id="5627.A0A1C7ML90"/>
<proteinExistence type="predicted"/>
<evidence type="ECO:0000313" key="2">
    <source>
        <dbReference type="Proteomes" id="UP000092993"/>
    </source>
</evidence>
<dbReference type="PANTHER" id="PTHR46579">
    <property type="entry name" value="F5/8 TYPE C DOMAIN-CONTAINING PROTEIN-RELATED"/>
    <property type="match status" value="1"/>
</dbReference>